<dbReference type="InterPro" id="IPR025836">
    <property type="entry name" value="Zn_knuckle_CX2CX4HX4C"/>
</dbReference>
<accession>A0A803LDR3</accession>
<reference evidence="3" key="2">
    <citation type="submission" date="2021-03" db="UniProtKB">
        <authorList>
            <consortium name="EnsemblPlants"/>
        </authorList>
    </citation>
    <scope>IDENTIFICATION</scope>
</reference>
<keyword evidence="4" id="KW-1185">Reference proteome</keyword>
<dbReference type="EnsemblPlants" id="AUR62011319-RA">
    <property type="protein sequence ID" value="AUR62011319-RA:cds"/>
    <property type="gene ID" value="AUR62011319"/>
</dbReference>
<sequence>MGGRENDHNNSLDLNKPANLVDWEDDGGKEEEAQIELAVVGRIHTSQNINNNALINTMKKIWNPKNNEENARRIGDAIGRYIDMDKSDVIGINKSLRIRVYLDVNKPLKKSVELKTGKGLIEVPLKYEKLPVFCYTCGLLEHGEKDCEEKVVRRNFTEKLRVTTPWKAIKNKTHDEEGDLSSAVRKLFITKRAAKRSEGSETHNTGKTHEKEQGRVISELDGREMSNPEVSSNKGESGEQMALTQGITGEKEQKGAIGGEQVEFGNKHSICNDQSQDVIVSGGGGERKGKGLEEKNQRWGEGLWNRLGCEEMKKEAANLTPCDLIESWGNLPKDIKLVC</sequence>
<name>A0A803LDR3_CHEQI</name>
<feature type="compositionally biased region" description="Basic and acidic residues" evidence="1">
    <location>
        <begin position="207"/>
        <end position="226"/>
    </location>
</feature>
<dbReference type="Pfam" id="PF14392">
    <property type="entry name" value="zf-CCHC_4"/>
    <property type="match status" value="1"/>
</dbReference>
<dbReference type="InterPro" id="IPR040256">
    <property type="entry name" value="At4g02000-like"/>
</dbReference>
<protein>
    <recommendedName>
        <fullName evidence="2">Zinc knuckle CX2CX4HX4C domain-containing protein</fullName>
    </recommendedName>
</protein>
<reference evidence="3" key="1">
    <citation type="journal article" date="2017" name="Nature">
        <title>The genome of Chenopodium quinoa.</title>
        <authorList>
            <person name="Jarvis D.E."/>
            <person name="Ho Y.S."/>
            <person name="Lightfoot D.J."/>
            <person name="Schmoeckel S.M."/>
            <person name="Li B."/>
            <person name="Borm T.J.A."/>
            <person name="Ohyanagi H."/>
            <person name="Mineta K."/>
            <person name="Michell C.T."/>
            <person name="Saber N."/>
            <person name="Kharbatia N.M."/>
            <person name="Rupper R.R."/>
            <person name="Sharp A.R."/>
            <person name="Dally N."/>
            <person name="Boughton B.A."/>
            <person name="Woo Y.H."/>
            <person name="Gao G."/>
            <person name="Schijlen E.G.W.M."/>
            <person name="Guo X."/>
            <person name="Momin A.A."/>
            <person name="Negrao S."/>
            <person name="Al-Babili S."/>
            <person name="Gehring C."/>
            <person name="Roessner U."/>
            <person name="Jung C."/>
            <person name="Murphy K."/>
            <person name="Arold S.T."/>
            <person name="Gojobori T."/>
            <person name="van der Linden C.G."/>
            <person name="van Loo E.N."/>
            <person name="Jellen E.N."/>
            <person name="Maughan P.J."/>
            <person name="Tester M."/>
        </authorList>
    </citation>
    <scope>NUCLEOTIDE SEQUENCE [LARGE SCALE GENOMIC DNA]</scope>
    <source>
        <strain evidence="3">cv. PI 614886</strain>
    </source>
</reference>
<feature type="region of interest" description="Disordered" evidence="1">
    <location>
        <begin position="192"/>
        <end position="241"/>
    </location>
</feature>
<feature type="domain" description="Zinc knuckle CX2CX4HX4C" evidence="2">
    <location>
        <begin position="102"/>
        <end position="148"/>
    </location>
</feature>
<evidence type="ECO:0000313" key="4">
    <source>
        <dbReference type="Proteomes" id="UP000596660"/>
    </source>
</evidence>
<feature type="compositionally biased region" description="Basic and acidic residues" evidence="1">
    <location>
        <begin position="1"/>
        <end position="10"/>
    </location>
</feature>
<feature type="region of interest" description="Disordered" evidence="1">
    <location>
        <begin position="1"/>
        <end position="24"/>
    </location>
</feature>
<dbReference type="Proteomes" id="UP000596660">
    <property type="component" value="Unplaced"/>
</dbReference>
<proteinExistence type="predicted"/>
<dbReference type="PANTHER" id="PTHR31286">
    <property type="entry name" value="GLYCINE-RICH CELL WALL STRUCTURAL PROTEIN 1.8-LIKE"/>
    <property type="match status" value="1"/>
</dbReference>
<evidence type="ECO:0000256" key="1">
    <source>
        <dbReference type="SAM" id="MobiDB-lite"/>
    </source>
</evidence>
<dbReference type="AlphaFoldDB" id="A0A803LDR3"/>
<dbReference type="PANTHER" id="PTHR31286:SF167">
    <property type="entry name" value="OS09G0268800 PROTEIN"/>
    <property type="match status" value="1"/>
</dbReference>
<organism evidence="3 4">
    <name type="scientific">Chenopodium quinoa</name>
    <name type="common">Quinoa</name>
    <dbReference type="NCBI Taxonomy" id="63459"/>
    <lineage>
        <taxon>Eukaryota</taxon>
        <taxon>Viridiplantae</taxon>
        <taxon>Streptophyta</taxon>
        <taxon>Embryophyta</taxon>
        <taxon>Tracheophyta</taxon>
        <taxon>Spermatophyta</taxon>
        <taxon>Magnoliopsida</taxon>
        <taxon>eudicotyledons</taxon>
        <taxon>Gunneridae</taxon>
        <taxon>Pentapetalae</taxon>
        <taxon>Caryophyllales</taxon>
        <taxon>Chenopodiaceae</taxon>
        <taxon>Chenopodioideae</taxon>
        <taxon>Atripliceae</taxon>
        <taxon>Chenopodium</taxon>
    </lineage>
</organism>
<dbReference type="Gramene" id="AUR62011319-RA">
    <property type="protein sequence ID" value="AUR62011319-RA:cds"/>
    <property type="gene ID" value="AUR62011319"/>
</dbReference>
<evidence type="ECO:0000313" key="3">
    <source>
        <dbReference type="EnsemblPlants" id="AUR62011319-RA:cds"/>
    </source>
</evidence>
<evidence type="ECO:0000259" key="2">
    <source>
        <dbReference type="Pfam" id="PF14392"/>
    </source>
</evidence>